<organism evidence="1 2">
    <name type="scientific">Catharanthus roseus</name>
    <name type="common">Madagascar periwinkle</name>
    <name type="synonym">Vinca rosea</name>
    <dbReference type="NCBI Taxonomy" id="4058"/>
    <lineage>
        <taxon>Eukaryota</taxon>
        <taxon>Viridiplantae</taxon>
        <taxon>Streptophyta</taxon>
        <taxon>Embryophyta</taxon>
        <taxon>Tracheophyta</taxon>
        <taxon>Spermatophyta</taxon>
        <taxon>Magnoliopsida</taxon>
        <taxon>eudicotyledons</taxon>
        <taxon>Gunneridae</taxon>
        <taxon>Pentapetalae</taxon>
        <taxon>asterids</taxon>
        <taxon>lamiids</taxon>
        <taxon>Gentianales</taxon>
        <taxon>Apocynaceae</taxon>
        <taxon>Rauvolfioideae</taxon>
        <taxon>Vinceae</taxon>
        <taxon>Catharanthinae</taxon>
        <taxon>Catharanthus</taxon>
    </lineage>
</organism>
<accession>A0ACC0B9I8</accession>
<name>A0ACC0B9I8_CATRO</name>
<gene>
    <name evidence="1" type="ORF">M9H77_19164</name>
</gene>
<dbReference type="Proteomes" id="UP001060085">
    <property type="component" value="Linkage Group LG04"/>
</dbReference>
<reference evidence="2" key="1">
    <citation type="journal article" date="2023" name="Nat. Plants">
        <title>Single-cell RNA sequencing provides a high-resolution roadmap for understanding the multicellular compartmentation of specialized metabolism.</title>
        <authorList>
            <person name="Sun S."/>
            <person name="Shen X."/>
            <person name="Li Y."/>
            <person name="Li Y."/>
            <person name="Wang S."/>
            <person name="Li R."/>
            <person name="Zhang H."/>
            <person name="Shen G."/>
            <person name="Guo B."/>
            <person name="Wei J."/>
            <person name="Xu J."/>
            <person name="St-Pierre B."/>
            <person name="Chen S."/>
            <person name="Sun C."/>
        </authorList>
    </citation>
    <scope>NUCLEOTIDE SEQUENCE [LARGE SCALE GENOMIC DNA]</scope>
</reference>
<evidence type="ECO:0000313" key="1">
    <source>
        <dbReference type="EMBL" id="KAI5669311.1"/>
    </source>
</evidence>
<comment type="caution">
    <text evidence="1">The sequence shown here is derived from an EMBL/GenBank/DDBJ whole genome shotgun (WGS) entry which is preliminary data.</text>
</comment>
<dbReference type="EMBL" id="CM044704">
    <property type="protein sequence ID" value="KAI5669311.1"/>
    <property type="molecule type" value="Genomic_DNA"/>
</dbReference>
<proteinExistence type="predicted"/>
<protein>
    <submittedName>
        <fullName evidence="1">Uncharacterized protein</fullName>
    </submittedName>
</protein>
<keyword evidence="2" id="KW-1185">Reference proteome</keyword>
<evidence type="ECO:0000313" key="2">
    <source>
        <dbReference type="Proteomes" id="UP001060085"/>
    </source>
</evidence>
<sequence length="514" mass="55854">MMKQNEAGGAINGELLAKKLVRQLDFTATPMCRSSVNVILPEHPQAQLQSKLLALARPPQSSFEVKSTPVPPMSHRQQKSTAMTVPCLTHFVKPLSRQTLLPATSLLFAENKGSLYSEDLCNLELRDITPKKRKQCNCKNSRCLKLYCECFASGIYCDGCNCVNCHNTIDCEAARKEAVDTILDRNPDAFRPKIASSPIGSKDGKVVAGAVTILGKHNKGCNCKKSGCLKKYCECFQANVLCSENCKCIDCKNFEGSEERRSLLCGGPANSLRYSHQETNAAIVGALGFSSLTPLPAAKRRKSEQPLTGATFDDVITNRLEQIRQESCFTTFAASTSPLSVSTSAPTAATLSTVSKCKYRSQLVDTLQMQHVKKLCSFLVTLSAEAAKRLPEKNHGADEGELNLPEKFFSSPKHGSEQIHHQDYAEPLSTNQQDASGTHSGESTVGDQQNGRIASPGASSCMKGFNPVYAEQERLVLTKFCDFLNGLITCDSIRETSFSSPRSGLGSQGESAPE</sequence>